<feature type="compositionally biased region" description="Polar residues" evidence="1">
    <location>
        <begin position="76"/>
        <end position="94"/>
    </location>
</feature>
<proteinExistence type="predicted"/>
<protein>
    <submittedName>
        <fullName evidence="2">Uncharacterized protein</fullName>
    </submittedName>
</protein>
<keyword evidence="3" id="KW-1185">Reference proteome</keyword>
<reference evidence="2 3" key="1">
    <citation type="journal article" date="2015" name="Genome Biol. Evol.">
        <title>Comparative Genomics of a Bacterivorous Green Alga Reveals Evolutionary Causalities and Consequences of Phago-Mixotrophic Mode of Nutrition.</title>
        <authorList>
            <person name="Burns J.A."/>
            <person name="Paasch A."/>
            <person name="Narechania A."/>
            <person name="Kim E."/>
        </authorList>
    </citation>
    <scope>NUCLEOTIDE SEQUENCE [LARGE SCALE GENOMIC DNA]</scope>
    <source>
        <strain evidence="2 3">PLY_AMNH</strain>
    </source>
</reference>
<accession>A0AAE0FWV4</accession>
<dbReference type="EMBL" id="LGRX02012545">
    <property type="protein sequence ID" value="KAK3267237.1"/>
    <property type="molecule type" value="Genomic_DNA"/>
</dbReference>
<feature type="region of interest" description="Disordered" evidence="1">
    <location>
        <begin position="61"/>
        <end position="94"/>
    </location>
</feature>
<name>A0AAE0FWV4_9CHLO</name>
<evidence type="ECO:0000313" key="3">
    <source>
        <dbReference type="Proteomes" id="UP001190700"/>
    </source>
</evidence>
<evidence type="ECO:0000313" key="2">
    <source>
        <dbReference type="EMBL" id="KAK3267237.1"/>
    </source>
</evidence>
<sequence>MSSAAATPLAAHADAIVAAAVVAAVAPPATAVAPPPAAHAAAVVAPSASSAIVAAVAAAETPSNARPRGGPLDAASTVSPTRGHLASNNLTGTLPTELGKLTRMFEM</sequence>
<organism evidence="2 3">
    <name type="scientific">Cymbomonas tetramitiformis</name>
    <dbReference type="NCBI Taxonomy" id="36881"/>
    <lineage>
        <taxon>Eukaryota</taxon>
        <taxon>Viridiplantae</taxon>
        <taxon>Chlorophyta</taxon>
        <taxon>Pyramimonadophyceae</taxon>
        <taxon>Pyramimonadales</taxon>
        <taxon>Pyramimonadaceae</taxon>
        <taxon>Cymbomonas</taxon>
    </lineage>
</organism>
<evidence type="ECO:0000256" key="1">
    <source>
        <dbReference type="SAM" id="MobiDB-lite"/>
    </source>
</evidence>
<comment type="caution">
    <text evidence="2">The sequence shown here is derived from an EMBL/GenBank/DDBJ whole genome shotgun (WGS) entry which is preliminary data.</text>
</comment>
<dbReference type="Proteomes" id="UP001190700">
    <property type="component" value="Unassembled WGS sequence"/>
</dbReference>
<dbReference type="AlphaFoldDB" id="A0AAE0FWV4"/>
<gene>
    <name evidence="2" type="ORF">CYMTET_24192</name>
</gene>